<keyword evidence="1" id="KW-1133">Transmembrane helix</keyword>
<feature type="transmembrane region" description="Helical" evidence="1">
    <location>
        <begin position="477"/>
        <end position="495"/>
    </location>
</feature>
<gene>
    <name evidence="3" type="ORF">ASPVEDRAFT_185986</name>
</gene>
<evidence type="ECO:0000313" key="4">
    <source>
        <dbReference type="Proteomes" id="UP000184073"/>
    </source>
</evidence>
<sequence>MATTKSPKVAIVGGGLTGVASFWALQGSCLDVHLFEASSALGGHMKTLLLENSGNKIQVDMELPTFNPNACPNLTSLLRYLRIRTTAVPFSFGIVDDTSVFKWHLSILKSILFCPRILCKLETYRLLLDVLSLRFLGADVLTKPVVEGADTQDSTESYLLDNGYSDDFRDRYLTPLLSTLWRTNVGRFLSRLPVKALIHSLSDHQLLSMRDTIPRWRRIDPGVKYLIEAMAKDFPLEKLHFQTKVNEITRRSKSQYDLVTSNGKHSHFDHIILTVDGQEILRLLGSTATAEEKNILRCLGVTRNIAVIHSDAHVSQSAPTTYDAAPGYNFIMASPDYQQRGFVPPKSCLRYDVNVLQDIPASRFGDIFITLNSVSPPHPSLVQGVWEFTEPEPSAASLDAQSRLISIQNTRGLNYGFYWTGRGLLEDALTSGLKMAVGLGATVPFHAVFHPQPLDTTKFLHRHSGLRHNLVKTVLQAIRALILVVEIVLILLGRIHTPGRARARVILSKTTRA</sequence>
<reference evidence="4" key="1">
    <citation type="journal article" date="2017" name="Genome Biol.">
        <title>Comparative genomics reveals high biological diversity and specific adaptations in the industrially and medically important fungal genus Aspergillus.</title>
        <authorList>
            <person name="de Vries R.P."/>
            <person name="Riley R."/>
            <person name="Wiebenga A."/>
            <person name="Aguilar-Osorio G."/>
            <person name="Amillis S."/>
            <person name="Uchima C.A."/>
            <person name="Anderluh G."/>
            <person name="Asadollahi M."/>
            <person name="Askin M."/>
            <person name="Barry K."/>
            <person name="Battaglia E."/>
            <person name="Bayram O."/>
            <person name="Benocci T."/>
            <person name="Braus-Stromeyer S.A."/>
            <person name="Caldana C."/>
            <person name="Canovas D."/>
            <person name="Cerqueira G.C."/>
            <person name="Chen F."/>
            <person name="Chen W."/>
            <person name="Choi C."/>
            <person name="Clum A."/>
            <person name="Dos Santos R.A."/>
            <person name="Damasio A.R."/>
            <person name="Diallinas G."/>
            <person name="Emri T."/>
            <person name="Fekete E."/>
            <person name="Flipphi M."/>
            <person name="Freyberg S."/>
            <person name="Gallo A."/>
            <person name="Gournas C."/>
            <person name="Habgood R."/>
            <person name="Hainaut M."/>
            <person name="Harispe M.L."/>
            <person name="Henrissat B."/>
            <person name="Hilden K.S."/>
            <person name="Hope R."/>
            <person name="Hossain A."/>
            <person name="Karabika E."/>
            <person name="Karaffa L."/>
            <person name="Karanyi Z."/>
            <person name="Krasevec N."/>
            <person name="Kuo A."/>
            <person name="Kusch H."/>
            <person name="LaButti K."/>
            <person name="Lagendijk E.L."/>
            <person name="Lapidus A."/>
            <person name="Levasseur A."/>
            <person name="Lindquist E."/>
            <person name="Lipzen A."/>
            <person name="Logrieco A.F."/>
            <person name="MacCabe A."/>
            <person name="Maekelae M.R."/>
            <person name="Malavazi I."/>
            <person name="Melin P."/>
            <person name="Meyer V."/>
            <person name="Mielnichuk N."/>
            <person name="Miskei M."/>
            <person name="Molnar A.P."/>
            <person name="Mule G."/>
            <person name="Ngan C.Y."/>
            <person name="Orejas M."/>
            <person name="Orosz E."/>
            <person name="Ouedraogo J.P."/>
            <person name="Overkamp K.M."/>
            <person name="Park H.-S."/>
            <person name="Perrone G."/>
            <person name="Piumi F."/>
            <person name="Punt P.J."/>
            <person name="Ram A.F."/>
            <person name="Ramon A."/>
            <person name="Rauscher S."/>
            <person name="Record E."/>
            <person name="Riano-Pachon D.M."/>
            <person name="Robert V."/>
            <person name="Roehrig J."/>
            <person name="Ruller R."/>
            <person name="Salamov A."/>
            <person name="Salih N.S."/>
            <person name="Samson R.A."/>
            <person name="Sandor E."/>
            <person name="Sanguinetti M."/>
            <person name="Schuetze T."/>
            <person name="Sepcic K."/>
            <person name="Shelest E."/>
            <person name="Sherlock G."/>
            <person name="Sophianopoulou V."/>
            <person name="Squina F.M."/>
            <person name="Sun H."/>
            <person name="Susca A."/>
            <person name="Todd R.B."/>
            <person name="Tsang A."/>
            <person name="Unkles S.E."/>
            <person name="van de Wiele N."/>
            <person name="van Rossen-Uffink D."/>
            <person name="Oliveira J.V."/>
            <person name="Vesth T.C."/>
            <person name="Visser J."/>
            <person name="Yu J.-H."/>
            <person name="Zhou M."/>
            <person name="Andersen M.R."/>
            <person name="Archer D.B."/>
            <person name="Baker S.E."/>
            <person name="Benoit I."/>
            <person name="Brakhage A.A."/>
            <person name="Braus G.H."/>
            <person name="Fischer R."/>
            <person name="Frisvad J.C."/>
            <person name="Goldman G.H."/>
            <person name="Houbraken J."/>
            <person name="Oakley B."/>
            <person name="Pocsi I."/>
            <person name="Scazzocchio C."/>
            <person name="Seiboth B."/>
            <person name="vanKuyk P.A."/>
            <person name="Wortman J."/>
            <person name="Dyer P.S."/>
            <person name="Grigoriev I.V."/>
        </authorList>
    </citation>
    <scope>NUCLEOTIDE SEQUENCE [LARGE SCALE GENOMIC DNA]</scope>
    <source>
        <strain evidence="4">CBS 583.65</strain>
    </source>
</reference>
<protein>
    <recommendedName>
        <fullName evidence="2">Amine oxidase domain-containing protein</fullName>
    </recommendedName>
</protein>
<dbReference type="PANTHER" id="PTHR42923">
    <property type="entry name" value="PROTOPORPHYRINOGEN OXIDASE"/>
    <property type="match status" value="1"/>
</dbReference>
<evidence type="ECO:0000259" key="2">
    <source>
        <dbReference type="Pfam" id="PF01593"/>
    </source>
</evidence>
<organism evidence="3 4">
    <name type="scientific">Aspergillus versicolor CBS 583.65</name>
    <dbReference type="NCBI Taxonomy" id="1036611"/>
    <lineage>
        <taxon>Eukaryota</taxon>
        <taxon>Fungi</taxon>
        <taxon>Dikarya</taxon>
        <taxon>Ascomycota</taxon>
        <taxon>Pezizomycotina</taxon>
        <taxon>Eurotiomycetes</taxon>
        <taxon>Eurotiomycetidae</taxon>
        <taxon>Eurotiales</taxon>
        <taxon>Aspergillaceae</taxon>
        <taxon>Aspergillus</taxon>
        <taxon>Aspergillus subgen. Nidulantes</taxon>
    </lineage>
</organism>
<name>A0A1L9PAE3_ASPVE</name>
<dbReference type="PANTHER" id="PTHR42923:SF17">
    <property type="entry name" value="AMINE OXIDASE DOMAIN-CONTAINING PROTEIN"/>
    <property type="match status" value="1"/>
</dbReference>
<dbReference type="VEuPathDB" id="FungiDB:ASPVEDRAFT_185986"/>
<dbReference type="InterPro" id="IPR036188">
    <property type="entry name" value="FAD/NAD-bd_sf"/>
</dbReference>
<dbReference type="InterPro" id="IPR050464">
    <property type="entry name" value="Zeta_carotene_desat/Oxidored"/>
</dbReference>
<proteinExistence type="predicted"/>
<dbReference type="InterPro" id="IPR002937">
    <property type="entry name" value="Amino_oxidase"/>
</dbReference>
<dbReference type="GO" id="GO:0016491">
    <property type="term" value="F:oxidoreductase activity"/>
    <property type="evidence" value="ECO:0007669"/>
    <property type="project" value="InterPro"/>
</dbReference>
<dbReference type="RefSeq" id="XP_040664262.1">
    <property type="nucleotide sequence ID" value="XM_040808966.1"/>
</dbReference>
<dbReference type="AlphaFoldDB" id="A0A1L9PAE3"/>
<keyword evidence="1" id="KW-0472">Membrane</keyword>
<dbReference type="OrthoDB" id="5977668at2759"/>
<dbReference type="GeneID" id="63724477"/>
<dbReference type="SUPFAM" id="SSF51905">
    <property type="entry name" value="FAD/NAD(P)-binding domain"/>
    <property type="match status" value="1"/>
</dbReference>
<evidence type="ECO:0000256" key="1">
    <source>
        <dbReference type="SAM" id="Phobius"/>
    </source>
</evidence>
<dbReference type="STRING" id="1036611.A0A1L9PAE3"/>
<evidence type="ECO:0000313" key="3">
    <source>
        <dbReference type="EMBL" id="OJI98499.1"/>
    </source>
</evidence>
<keyword evidence="4" id="KW-1185">Reference proteome</keyword>
<dbReference type="Gene3D" id="3.50.50.60">
    <property type="entry name" value="FAD/NAD(P)-binding domain"/>
    <property type="match status" value="2"/>
</dbReference>
<dbReference type="Pfam" id="PF01593">
    <property type="entry name" value="Amino_oxidase"/>
    <property type="match status" value="1"/>
</dbReference>
<dbReference type="Proteomes" id="UP000184073">
    <property type="component" value="Unassembled WGS sequence"/>
</dbReference>
<accession>A0A1L9PAE3</accession>
<dbReference type="EMBL" id="KV878126">
    <property type="protein sequence ID" value="OJI98499.1"/>
    <property type="molecule type" value="Genomic_DNA"/>
</dbReference>
<keyword evidence="1" id="KW-0812">Transmembrane</keyword>
<feature type="domain" description="Amine oxidase" evidence="2">
    <location>
        <begin position="24"/>
        <end position="280"/>
    </location>
</feature>